<comment type="caution">
    <text evidence="1">The sequence shown here is derived from an EMBL/GenBank/DDBJ whole genome shotgun (WGS) entry which is preliminary data.</text>
</comment>
<gene>
    <name evidence="1" type="ORF">BAY60_13290</name>
</gene>
<dbReference type="Proteomes" id="UP000249915">
    <property type="component" value="Unassembled WGS sequence"/>
</dbReference>
<keyword evidence="2" id="KW-1185">Reference proteome</keyword>
<dbReference type="RefSeq" id="WP_112281407.1">
    <property type="nucleotide sequence ID" value="NZ_MASW01000002.1"/>
</dbReference>
<reference evidence="1 2" key="1">
    <citation type="submission" date="2016-07" db="EMBL/GenBank/DDBJ databases">
        <title>Draft genome sequence of Prauserella muralis DSM 45305, isolated from a mould-covered wall in an indoor environment.</title>
        <authorList>
            <person name="Ruckert C."/>
            <person name="Albersmeier A."/>
            <person name="Jiang C.-L."/>
            <person name="Jiang Y."/>
            <person name="Kalinowski J."/>
            <person name="Schneider O."/>
            <person name="Winkler A."/>
            <person name="Zotchev S.B."/>
        </authorList>
    </citation>
    <scope>NUCLEOTIDE SEQUENCE [LARGE SCALE GENOMIC DNA]</scope>
    <source>
        <strain evidence="1 2">DSM 45305</strain>
    </source>
</reference>
<dbReference type="AlphaFoldDB" id="A0A2V4B080"/>
<organism evidence="1 2">
    <name type="scientific">Prauserella muralis</name>
    <dbReference type="NCBI Taxonomy" id="588067"/>
    <lineage>
        <taxon>Bacteria</taxon>
        <taxon>Bacillati</taxon>
        <taxon>Actinomycetota</taxon>
        <taxon>Actinomycetes</taxon>
        <taxon>Pseudonocardiales</taxon>
        <taxon>Pseudonocardiaceae</taxon>
        <taxon>Prauserella</taxon>
    </lineage>
</organism>
<proteinExistence type="predicted"/>
<sequence length="123" mass="12979">MSETTTETPLHLQQAEGLEALAALIRNRPEIAETVRLALAYLNSMVPSRVEDGRGAMEDLVAAADATGIVYVISNDRDSCRVTLDFGPAVCLSVRASAERMAGQPAPPKVPAYEPLTKPGGAS</sequence>
<evidence type="ECO:0000313" key="2">
    <source>
        <dbReference type="Proteomes" id="UP000249915"/>
    </source>
</evidence>
<name>A0A2V4B080_9PSEU</name>
<dbReference type="EMBL" id="MASW01000002">
    <property type="protein sequence ID" value="PXY27403.1"/>
    <property type="molecule type" value="Genomic_DNA"/>
</dbReference>
<protein>
    <submittedName>
        <fullName evidence="1">Uncharacterized protein</fullName>
    </submittedName>
</protein>
<accession>A0A2V4B080</accession>
<evidence type="ECO:0000313" key="1">
    <source>
        <dbReference type="EMBL" id="PXY27403.1"/>
    </source>
</evidence>